<reference evidence="2 3" key="1">
    <citation type="journal article" date="2011" name="PLoS Pathog.">
        <title>Dynamic evolution of pathogenicity revealed by sequencing and comparative genomics of 19 Pseudomonas syringae isolates.</title>
        <authorList>
            <person name="Baltrus D.A."/>
            <person name="Nishimura M.T."/>
            <person name="Romanchuk A."/>
            <person name="Chang J.H."/>
            <person name="Mukhtar M.S."/>
            <person name="Cherkis K."/>
            <person name="Roach J."/>
            <person name="Grant S.R."/>
            <person name="Jones C.D."/>
            <person name="Dangl J.L."/>
        </authorList>
    </citation>
    <scope>NUCLEOTIDE SEQUENCE [LARGE SCALE GENOMIC DNA]</scope>
    <source>
        <strain evidence="3">M301072PT</strain>
    </source>
</reference>
<evidence type="ECO:0000256" key="1">
    <source>
        <dbReference type="SAM" id="MobiDB-lite"/>
    </source>
</evidence>
<evidence type="ECO:0000313" key="3">
    <source>
        <dbReference type="Proteomes" id="UP000004471"/>
    </source>
</evidence>
<feature type="non-terminal residue" evidence="2">
    <location>
        <position position="66"/>
    </location>
</feature>
<gene>
    <name evidence="2" type="ORF">PSYJA_40485</name>
</gene>
<organism evidence="2 3">
    <name type="scientific">Pseudomonas syringae pv. japonica str. M301072</name>
    <dbReference type="NCBI Taxonomy" id="629262"/>
    <lineage>
        <taxon>Bacteria</taxon>
        <taxon>Pseudomonadati</taxon>
        <taxon>Pseudomonadota</taxon>
        <taxon>Gammaproteobacteria</taxon>
        <taxon>Pseudomonadales</taxon>
        <taxon>Pseudomonadaceae</taxon>
        <taxon>Pseudomonas</taxon>
        <taxon>Pseudomonas syringae</taxon>
    </lineage>
</organism>
<sequence>IQSGPKEAWQTQPPRQGYYQDIPRGNNRNWQAGNASLLDREVARRSALSAQIELITVQQNQVRYWI</sequence>
<feature type="region of interest" description="Disordered" evidence="1">
    <location>
        <begin position="1"/>
        <end position="25"/>
    </location>
</feature>
<feature type="compositionally biased region" description="Polar residues" evidence="1">
    <location>
        <begin position="1"/>
        <end position="14"/>
    </location>
</feature>
<comment type="caution">
    <text evidence="2">The sequence shown here is derived from an EMBL/GenBank/DDBJ whole genome shotgun (WGS) entry which is preliminary data.</text>
</comment>
<feature type="non-terminal residue" evidence="2">
    <location>
        <position position="1"/>
    </location>
</feature>
<protein>
    <submittedName>
        <fullName evidence="2">RND efflux system, outer membrane lipoprotein, NodT</fullName>
    </submittedName>
</protein>
<dbReference type="AlphaFoldDB" id="F3FXI3"/>
<dbReference type="HOGENOM" id="CLU_2837425_0_0_6"/>
<name>F3FXI3_PSESX</name>
<accession>F3FXI3</accession>
<proteinExistence type="predicted"/>
<evidence type="ECO:0000313" key="2">
    <source>
        <dbReference type="EMBL" id="EGH34925.1"/>
    </source>
</evidence>
<keyword evidence="2" id="KW-0449">Lipoprotein</keyword>
<dbReference type="EMBL" id="AEAH01003046">
    <property type="protein sequence ID" value="EGH34925.1"/>
    <property type="molecule type" value="Genomic_DNA"/>
</dbReference>
<dbReference type="Proteomes" id="UP000004471">
    <property type="component" value="Unassembled WGS sequence"/>
</dbReference>